<evidence type="ECO:0000256" key="16">
    <source>
        <dbReference type="SAM" id="SignalP"/>
    </source>
</evidence>
<evidence type="ECO:0000313" key="19">
    <source>
        <dbReference type="Proteomes" id="UP000590412"/>
    </source>
</evidence>
<dbReference type="EC" id="3.4.23.24" evidence="4"/>
<dbReference type="InterPro" id="IPR001461">
    <property type="entry name" value="Aspartic_peptidase_A1"/>
</dbReference>
<sequence length="573" mass="63078">MMVFKVLFVTSLSSWLLALAAAAAFVDTAASKHNLKINFQVRRGSDKSLLSPTEDSEPKLVKRDKNDHDSDETDVEDGSLEIELINEKIFYFADLLVGSNKEKNQVLIDTGSSDLWVMSNEVDCNIYGTYSRKRDAKNVFDSLSFGKESSGDEDMTKERNIENKDWFKRDMNPDSIITGLSESTQLSTLDSGERDRLDSSSASSSSSYDHARKCTSYGSFNTGESDTFVQNDTTPFNVTYADGSYARGVYGHDTVEIEGGVTIPDVSFAIVNKSSSEIGVLGIGLPGLESTNINNGGKRYMYENLPMKMKSEGIINKTIYSLYLDQSNAKSGTILFGAVDHAKYSGTLETLPLVRIDSKYNYPLKFDVIVEKIDVNNDGDKVSALTSKETAVLDSGSTLSYLRSSQIEEIAQALGAKYISGLGAYRIDCDYLKSDATLDISFGSKIIKVPVSELIMKTYSGKQCHLGIFRVASDFPYIILGDNVLRSAYVVYDVENYKVHIGQVYYTNDENIEVVEGDVPTSGGQTSTRVWTGSGRAGSGTSLEDYGNSGVRDGISTQNKLLFLWFVIFSWVL</sequence>
<dbReference type="PROSITE" id="PS00141">
    <property type="entry name" value="ASP_PROTEASE"/>
    <property type="match status" value="2"/>
</dbReference>
<gene>
    <name evidence="18" type="ORF">FOB60_002253</name>
</gene>
<feature type="domain" description="Peptidase A1" evidence="17">
    <location>
        <begin position="91"/>
        <end position="502"/>
    </location>
</feature>
<keyword evidence="8 14" id="KW-0064">Aspartyl protease</keyword>
<evidence type="ECO:0000256" key="3">
    <source>
        <dbReference type="ARBA" id="ARBA00007447"/>
    </source>
</evidence>
<feature type="disulfide bond" evidence="13">
    <location>
        <begin position="429"/>
        <end position="464"/>
    </location>
</feature>
<feature type="compositionally biased region" description="Basic and acidic residues" evidence="15">
    <location>
        <begin position="56"/>
        <end position="68"/>
    </location>
</feature>
<protein>
    <recommendedName>
        <fullName evidence="4">candidapepsin</fullName>
        <ecNumber evidence="4">3.4.23.24</ecNumber>
    </recommendedName>
</protein>
<dbReference type="InterPro" id="IPR021109">
    <property type="entry name" value="Peptidase_aspartic_dom_sf"/>
</dbReference>
<evidence type="ECO:0000256" key="11">
    <source>
        <dbReference type="ARBA" id="ARBA00023157"/>
    </source>
</evidence>
<keyword evidence="5" id="KW-0964">Secreted</keyword>
<comment type="catalytic activity">
    <reaction evidence="1">
        <text>Preferential cleavage at the carboxyl of hydrophobic amino acids, but fails to cleave 15-Leu-|-Tyr-16, 16-Tyr-|-Leu-17 and 24-Phe-|-Phe-25 of insulin B chain. Activates trypsinogen, and degrades keratin.</text>
        <dbReference type="EC" id="3.4.23.24"/>
    </reaction>
</comment>
<keyword evidence="11 13" id="KW-1015">Disulfide bond</keyword>
<dbReference type="AlphaFoldDB" id="A0A8X7TCY3"/>
<evidence type="ECO:0000256" key="10">
    <source>
        <dbReference type="ARBA" id="ARBA00023145"/>
    </source>
</evidence>
<name>A0A8X7TCY3_CANPA</name>
<dbReference type="PROSITE" id="PS51767">
    <property type="entry name" value="PEPTIDASE_A1"/>
    <property type="match status" value="1"/>
</dbReference>
<dbReference type="InterPro" id="IPR001969">
    <property type="entry name" value="Aspartic_peptidase_AS"/>
</dbReference>
<evidence type="ECO:0000256" key="13">
    <source>
        <dbReference type="PIRSR" id="PIRSR601461-2"/>
    </source>
</evidence>
<reference evidence="18" key="1">
    <citation type="submission" date="2020-03" db="EMBL/GenBank/DDBJ databases">
        <title>FDA dAtabase for Regulatory Grade micrObial Sequences (FDA-ARGOS): Supporting development and validation of Infectious Disease Dx tests.</title>
        <authorList>
            <person name="Campos J."/>
            <person name="Goldberg B."/>
            <person name="Tallon L."/>
            <person name="Sadzewicz L."/>
            <person name="Vavikolanu K."/>
            <person name="Mehta A."/>
            <person name="Aluvathingal J."/>
            <person name="Nadendla S."/>
            <person name="Nandy P."/>
            <person name="Geyer C."/>
            <person name="Yan Y."/>
            <person name="Sichtig H."/>
        </authorList>
    </citation>
    <scope>NUCLEOTIDE SEQUENCE [LARGE SCALE GENOMIC DNA]</scope>
    <source>
        <strain evidence="18">FDAARGOS_652</strain>
    </source>
</reference>
<keyword evidence="7 16" id="KW-0732">Signal</keyword>
<evidence type="ECO:0000256" key="4">
    <source>
        <dbReference type="ARBA" id="ARBA00013207"/>
    </source>
</evidence>
<evidence type="ECO:0000259" key="17">
    <source>
        <dbReference type="PROSITE" id="PS51767"/>
    </source>
</evidence>
<feature type="signal peptide" evidence="16">
    <location>
        <begin position="1"/>
        <end position="31"/>
    </location>
</feature>
<dbReference type="InterPro" id="IPR033121">
    <property type="entry name" value="PEPTIDASE_A1"/>
</dbReference>
<feature type="active site" evidence="12">
    <location>
        <position position="394"/>
    </location>
</feature>
<evidence type="ECO:0000256" key="15">
    <source>
        <dbReference type="SAM" id="MobiDB-lite"/>
    </source>
</evidence>
<evidence type="ECO:0000256" key="2">
    <source>
        <dbReference type="ARBA" id="ARBA00004613"/>
    </source>
</evidence>
<feature type="region of interest" description="Disordered" evidence="15">
    <location>
        <begin position="182"/>
        <end position="211"/>
    </location>
</feature>
<dbReference type="CDD" id="cd05474">
    <property type="entry name" value="SAP_like"/>
    <property type="match status" value="1"/>
</dbReference>
<dbReference type="SUPFAM" id="SSF50630">
    <property type="entry name" value="Acid proteases"/>
    <property type="match status" value="1"/>
</dbReference>
<proteinExistence type="inferred from homology"/>
<comment type="subcellular location">
    <subcellularLocation>
        <location evidence="2">Secreted</location>
    </subcellularLocation>
</comment>
<dbReference type="Pfam" id="PF00026">
    <property type="entry name" value="Asp"/>
    <property type="match status" value="2"/>
</dbReference>
<feature type="region of interest" description="Disordered" evidence="15">
    <location>
        <begin position="47"/>
        <end position="76"/>
    </location>
</feature>
<dbReference type="PANTHER" id="PTHR47966">
    <property type="entry name" value="BETA-SITE APP-CLEAVING ENZYME, ISOFORM A-RELATED"/>
    <property type="match status" value="1"/>
</dbReference>
<dbReference type="PANTHER" id="PTHR47966:SF65">
    <property type="entry name" value="ASPARTIC-TYPE ENDOPEPTIDASE"/>
    <property type="match status" value="1"/>
</dbReference>
<dbReference type="Proteomes" id="UP000590412">
    <property type="component" value="Unassembled WGS sequence"/>
</dbReference>
<organism evidence="18 19">
    <name type="scientific">Candida parapsilosis</name>
    <name type="common">Yeast</name>
    <dbReference type="NCBI Taxonomy" id="5480"/>
    <lineage>
        <taxon>Eukaryota</taxon>
        <taxon>Fungi</taxon>
        <taxon>Dikarya</taxon>
        <taxon>Ascomycota</taxon>
        <taxon>Saccharomycotina</taxon>
        <taxon>Pichiomycetes</taxon>
        <taxon>Debaryomycetaceae</taxon>
        <taxon>Candida/Lodderomyces clade</taxon>
        <taxon>Candida</taxon>
    </lineage>
</organism>
<evidence type="ECO:0000256" key="14">
    <source>
        <dbReference type="RuleBase" id="RU000454"/>
    </source>
</evidence>
<comment type="caution">
    <text evidence="18">The sequence shown here is derived from an EMBL/GenBank/DDBJ whole genome shotgun (WGS) entry which is preliminary data.</text>
</comment>
<evidence type="ECO:0000256" key="7">
    <source>
        <dbReference type="ARBA" id="ARBA00022729"/>
    </source>
</evidence>
<feature type="active site" evidence="12">
    <location>
        <position position="109"/>
    </location>
</feature>
<evidence type="ECO:0000313" key="18">
    <source>
        <dbReference type="EMBL" id="KAF6057698.1"/>
    </source>
</evidence>
<dbReference type="GO" id="GO:0005576">
    <property type="term" value="C:extracellular region"/>
    <property type="evidence" value="ECO:0007669"/>
    <property type="project" value="UniProtKB-SubCell"/>
</dbReference>
<evidence type="ECO:0000256" key="8">
    <source>
        <dbReference type="ARBA" id="ARBA00022750"/>
    </source>
</evidence>
<accession>A0A8X7TCY3</accession>
<dbReference type="PRINTS" id="PR00792">
    <property type="entry name" value="PEPSIN"/>
</dbReference>
<dbReference type="EMBL" id="JABWAB010000003">
    <property type="protein sequence ID" value="KAF6057698.1"/>
    <property type="molecule type" value="Genomic_DNA"/>
</dbReference>
<dbReference type="InterPro" id="IPR033876">
    <property type="entry name" value="SAP-like"/>
</dbReference>
<keyword evidence="9 14" id="KW-0378">Hydrolase</keyword>
<evidence type="ECO:0000256" key="5">
    <source>
        <dbReference type="ARBA" id="ARBA00022525"/>
    </source>
</evidence>
<evidence type="ECO:0000256" key="9">
    <source>
        <dbReference type="ARBA" id="ARBA00022801"/>
    </source>
</evidence>
<keyword evidence="6 14" id="KW-0645">Protease</keyword>
<dbReference type="GO" id="GO:0004190">
    <property type="term" value="F:aspartic-type endopeptidase activity"/>
    <property type="evidence" value="ECO:0007669"/>
    <property type="project" value="UniProtKB-KW"/>
</dbReference>
<dbReference type="GO" id="GO:0006508">
    <property type="term" value="P:proteolysis"/>
    <property type="evidence" value="ECO:0007669"/>
    <property type="project" value="UniProtKB-KW"/>
</dbReference>
<evidence type="ECO:0000256" key="12">
    <source>
        <dbReference type="PIRSR" id="PIRSR601461-1"/>
    </source>
</evidence>
<comment type="similarity">
    <text evidence="3 14">Belongs to the peptidase A1 family.</text>
</comment>
<feature type="chain" id="PRO_5036498884" description="candidapepsin" evidence="16">
    <location>
        <begin position="32"/>
        <end position="573"/>
    </location>
</feature>
<keyword evidence="10" id="KW-0865">Zymogen</keyword>
<dbReference type="Gene3D" id="2.40.70.10">
    <property type="entry name" value="Acid Proteases"/>
    <property type="match status" value="2"/>
</dbReference>
<evidence type="ECO:0000256" key="6">
    <source>
        <dbReference type="ARBA" id="ARBA00022670"/>
    </source>
</evidence>
<evidence type="ECO:0000256" key="1">
    <source>
        <dbReference type="ARBA" id="ARBA00001675"/>
    </source>
</evidence>